<reference evidence="2" key="1">
    <citation type="submission" date="2025-08" db="UniProtKB">
        <authorList>
            <consortium name="RefSeq"/>
        </authorList>
    </citation>
    <scope>IDENTIFICATION</scope>
</reference>
<protein>
    <submittedName>
        <fullName evidence="2">Gasdermin-B</fullName>
    </submittedName>
</protein>
<keyword evidence="1" id="KW-1185">Reference proteome</keyword>
<organism evidence="1 2">
    <name type="scientific">Orycteropus afer afer</name>
    <dbReference type="NCBI Taxonomy" id="1230840"/>
    <lineage>
        <taxon>Eukaryota</taxon>
        <taxon>Metazoa</taxon>
        <taxon>Chordata</taxon>
        <taxon>Craniata</taxon>
        <taxon>Vertebrata</taxon>
        <taxon>Euteleostomi</taxon>
        <taxon>Mammalia</taxon>
        <taxon>Eutheria</taxon>
        <taxon>Afrotheria</taxon>
        <taxon>Tubulidentata</taxon>
        <taxon>Orycteropodidae</taxon>
        <taxon>Orycteropus</taxon>
    </lineage>
</organism>
<sequence length="313" mass="34601">MPSVFEGITKTVVQELDSGGDMIAVRSVIDADRFNCFYLVREKKTLLGLQFHKTGLTLKDILETEEGEKLTDELDSGSSGQRTEFRISDCVDSKAEIKVKLPKAITVTGMAGRSQETHGHEMKLLVNQISQQQLEALGNRKLKKKLPPTIKSIGDRKENLYLVTEALVTAQEATLKNEQQFTFLSLIDWSKLSFKHKVSEVVISGELQTEDPASPLIASLFNDAGILVEARAEAIQELLDALMELPEEYQQLVLEGLEKGILSLLGQVESALENCSEQYSNPHDMGCDSETQSLCALYVALSILLQLAEKPTS</sequence>
<gene>
    <name evidence="2" type="primary">GSDMB</name>
</gene>
<dbReference type="RefSeq" id="XP_042637041.1">
    <property type="nucleotide sequence ID" value="XM_042781107.1"/>
</dbReference>
<evidence type="ECO:0000313" key="1">
    <source>
        <dbReference type="Proteomes" id="UP000694850"/>
    </source>
</evidence>
<evidence type="ECO:0000313" key="2">
    <source>
        <dbReference type="RefSeq" id="XP_042637041.1"/>
    </source>
</evidence>
<name>A0AC54ZAW7_ORYAF</name>
<dbReference type="Proteomes" id="UP000694850">
    <property type="component" value="Unplaced"/>
</dbReference>
<proteinExistence type="predicted"/>
<accession>A0AC54ZAW7</accession>